<comment type="caution">
    <text evidence="1">The sequence shown here is derived from an EMBL/GenBank/DDBJ whole genome shotgun (WGS) entry which is preliminary data.</text>
</comment>
<evidence type="ECO:0000313" key="2">
    <source>
        <dbReference type="Proteomes" id="UP000032683"/>
    </source>
</evidence>
<dbReference type="Proteomes" id="UP000032683">
    <property type="component" value="Unassembled WGS sequence"/>
</dbReference>
<dbReference type="AlphaFoldDB" id="A0A0D6QBN1"/>
<accession>A0A0D6QBN1</accession>
<organism evidence="1 2">
    <name type="scientific">Komagataeibacter xylinus NBRC 13693</name>
    <dbReference type="NCBI Taxonomy" id="1234668"/>
    <lineage>
        <taxon>Bacteria</taxon>
        <taxon>Pseudomonadati</taxon>
        <taxon>Pseudomonadota</taxon>
        <taxon>Alphaproteobacteria</taxon>
        <taxon>Acetobacterales</taxon>
        <taxon>Acetobacteraceae</taxon>
        <taxon>Komagataeibacter</taxon>
    </lineage>
</organism>
<dbReference type="EMBL" id="BANJ01000042">
    <property type="protein sequence ID" value="GAO00217.1"/>
    <property type="molecule type" value="Genomic_DNA"/>
</dbReference>
<protein>
    <submittedName>
        <fullName evidence="1">Uncharacterized protein</fullName>
    </submittedName>
</protein>
<name>A0A0D6QBN1_KOMXY</name>
<sequence length="68" mass="7017">MTGVASVAGFAFAAGVDACARPVARACEATVAVWALEVALSAIPTVDRAVLAARIFVIRQLINGFTLR</sequence>
<proteinExistence type="predicted"/>
<gene>
    <name evidence="1" type="ORF">Gxy13693_042_051</name>
</gene>
<reference evidence="1 2" key="1">
    <citation type="submission" date="2012-11" db="EMBL/GenBank/DDBJ databases">
        <title>Whole genome sequence of Gluconacetobacter xylinus NBRC 13693.</title>
        <authorList>
            <person name="Azuma Y."/>
            <person name="Higashiura N."/>
            <person name="Hirakawa H."/>
            <person name="Matsushita K."/>
        </authorList>
    </citation>
    <scope>NUCLEOTIDE SEQUENCE [LARGE SCALE GENOMIC DNA]</scope>
    <source>
        <strain evidence="1 2">NBRC 13693</strain>
    </source>
</reference>
<evidence type="ECO:0000313" key="1">
    <source>
        <dbReference type="EMBL" id="GAO00217.1"/>
    </source>
</evidence>